<reference evidence="3" key="3">
    <citation type="submission" date="2025-08" db="UniProtKB">
        <authorList>
            <consortium name="Ensembl"/>
        </authorList>
    </citation>
    <scope>IDENTIFICATION</scope>
</reference>
<feature type="compositionally biased region" description="Acidic residues" evidence="1">
    <location>
        <begin position="166"/>
        <end position="180"/>
    </location>
</feature>
<dbReference type="InParanoid" id="F6QLN4"/>
<dbReference type="GeneTree" id="ENSGT00520000055591"/>
<dbReference type="Pfam" id="PF04774">
    <property type="entry name" value="HABP4_PAI-RBP1"/>
    <property type="match status" value="1"/>
</dbReference>
<accession>F6QLN4</accession>
<dbReference type="PANTHER" id="PTHR12299:SF17">
    <property type="entry name" value="AT19571P-RELATED"/>
    <property type="match status" value="1"/>
</dbReference>
<feature type="region of interest" description="Disordered" evidence="1">
    <location>
        <begin position="195"/>
        <end position="311"/>
    </location>
</feature>
<feature type="region of interest" description="Disordered" evidence="1">
    <location>
        <begin position="1"/>
        <end position="180"/>
    </location>
</feature>
<feature type="compositionally biased region" description="Gly residues" evidence="1">
    <location>
        <begin position="78"/>
        <end position="87"/>
    </location>
</feature>
<dbReference type="OMA" id="NHGAPAR"/>
<protein>
    <recommendedName>
        <fullName evidence="2">Hyaluronan/mRNA-binding protein domain-containing protein</fullName>
    </recommendedName>
</protein>
<feature type="compositionally biased region" description="Polar residues" evidence="1">
    <location>
        <begin position="283"/>
        <end position="295"/>
    </location>
</feature>
<dbReference type="Ensembl" id="ENSCINT00000013256.3">
    <property type="protein sequence ID" value="ENSCINP00000013256.3"/>
    <property type="gene ID" value="ENSCING00000006437.3"/>
</dbReference>
<dbReference type="AlphaFoldDB" id="F6QLN4"/>
<dbReference type="Gene3D" id="6.10.140.1040">
    <property type="match status" value="1"/>
</dbReference>
<feature type="compositionally biased region" description="Basic and acidic residues" evidence="1">
    <location>
        <begin position="22"/>
        <end position="76"/>
    </location>
</feature>
<feature type="compositionally biased region" description="Basic and acidic residues" evidence="1">
    <location>
        <begin position="90"/>
        <end position="123"/>
    </location>
</feature>
<reference evidence="4" key="1">
    <citation type="journal article" date="2002" name="Science">
        <title>The draft genome of Ciona intestinalis: insights into chordate and vertebrate origins.</title>
        <authorList>
            <person name="Dehal P."/>
            <person name="Satou Y."/>
            <person name="Campbell R.K."/>
            <person name="Chapman J."/>
            <person name="Degnan B."/>
            <person name="De Tomaso A."/>
            <person name="Davidson B."/>
            <person name="Di Gregorio A."/>
            <person name="Gelpke M."/>
            <person name="Goodstein D.M."/>
            <person name="Harafuji N."/>
            <person name="Hastings K.E."/>
            <person name="Ho I."/>
            <person name="Hotta K."/>
            <person name="Huang W."/>
            <person name="Kawashima T."/>
            <person name="Lemaire P."/>
            <person name="Martinez D."/>
            <person name="Meinertzhagen I.A."/>
            <person name="Necula S."/>
            <person name="Nonaka M."/>
            <person name="Putnam N."/>
            <person name="Rash S."/>
            <person name="Saiga H."/>
            <person name="Satake M."/>
            <person name="Terry A."/>
            <person name="Yamada L."/>
            <person name="Wang H.G."/>
            <person name="Awazu S."/>
            <person name="Azumi K."/>
            <person name="Boore J."/>
            <person name="Branno M."/>
            <person name="Chin-Bow S."/>
            <person name="DeSantis R."/>
            <person name="Doyle S."/>
            <person name="Francino P."/>
            <person name="Keys D.N."/>
            <person name="Haga S."/>
            <person name="Hayashi H."/>
            <person name="Hino K."/>
            <person name="Imai K.S."/>
            <person name="Inaba K."/>
            <person name="Kano S."/>
            <person name="Kobayashi K."/>
            <person name="Kobayashi M."/>
            <person name="Lee B.I."/>
            <person name="Makabe K.W."/>
            <person name="Manohar C."/>
            <person name="Matassi G."/>
            <person name="Medina M."/>
            <person name="Mochizuki Y."/>
            <person name="Mount S."/>
            <person name="Morishita T."/>
            <person name="Miura S."/>
            <person name="Nakayama A."/>
            <person name="Nishizaka S."/>
            <person name="Nomoto H."/>
            <person name="Ohta F."/>
            <person name="Oishi K."/>
            <person name="Rigoutsos I."/>
            <person name="Sano M."/>
            <person name="Sasaki A."/>
            <person name="Sasakura Y."/>
            <person name="Shoguchi E."/>
            <person name="Shin-i T."/>
            <person name="Spagnuolo A."/>
            <person name="Stainier D."/>
            <person name="Suzuki M.M."/>
            <person name="Tassy O."/>
            <person name="Takatori N."/>
            <person name="Tokuoka M."/>
            <person name="Yagi K."/>
            <person name="Yoshizaki F."/>
            <person name="Wada S."/>
            <person name="Zhang C."/>
            <person name="Hyatt P.D."/>
            <person name="Larimer F."/>
            <person name="Detter C."/>
            <person name="Doggett N."/>
            <person name="Glavina T."/>
            <person name="Hawkins T."/>
            <person name="Richardson P."/>
            <person name="Lucas S."/>
            <person name="Kohara Y."/>
            <person name="Levine M."/>
            <person name="Satoh N."/>
            <person name="Rokhsar D.S."/>
        </authorList>
    </citation>
    <scope>NUCLEOTIDE SEQUENCE [LARGE SCALE GENOMIC DNA]</scope>
</reference>
<dbReference type="InterPro" id="IPR006861">
    <property type="entry name" value="HABP4_PAIRBP1-bd"/>
</dbReference>
<dbReference type="STRING" id="7719.ENSCINP00000013256"/>
<organism evidence="3 4">
    <name type="scientific">Ciona intestinalis</name>
    <name type="common">Transparent sea squirt</name>
    <name type="synonym">Ascidia intestinalis</name>
    <dbReference type="NCBI Taxonomy" id="7719"/>
    <lineage>
        <taxon>Eukaryota</taxon>
        <taxon>Metazoa</taxon>
        <taxon>Chordata</taxon>
        <taxon>Tunicata</taxon>
        <taxon>Ascidiacea</taxon>
        <taxon>Phlebobranchia</taxon>
        <taxon>Cionidae</taxon>
        <taxon>Ciona</taxon>
    </lineage>
</organism>
<evidence type="ECO:0000313" key="3">
    <source>
        <dbReference type="Ensembl" id="ENSCINP00000013256.3"/>
    </source>
</evidence>
<name>F6QLN4_CIOIN</name>
<dbReference type="SMART" id="SM01233">
    <property type="entry name" value="HABP4_PAI-RBP1"/>
    <property type="match status" value="1"/>
</dbReference>
<dbReference type="HOGENOM" id="CLU_895838_0_0_1"/>
<dbReference type="Proteomes" id="UP000008144">
    <property type="component" value="Chromosome 8"/>
</dbReference>
<feature type="domain" description="Hyaluronan/mRNA-binding protein" evidence="2">
    <location>
        <begin position="99"/>
        <end position="204"/>
    </location>
</feature>
<reference evidence="3" key="2">
    <citation type="journal article" date="2008" name="Genome Biol.">
        <title>Improved genome assembly and evidence-based global gene model set for the chordate Ciona intestinalis: new insight into intron and operon populations.</title>
        <authorList>
            <person name="Satou Y."/>
            <person name="Mineta K."/>
            <person name="Ogasawara M."/>
            <person name="Sasakura Y."/>
            <person name="Shoguchi E."/>
            <person name="Ueno K."/>
            <person name="Yamada L."/>
            <person name="Matsumoto J."/>
            <person name="Wasserscheid J."/>
            <person name="Dewar K."/>
            <person name="Wiley G.B."/>
            <person name="Macmil S.L."/>
            <person name="Roe B.A."/>
            <person name="Zeller R.W."/>
            <person name="Hastings K.E."/>
            <person name="Lemaire P."/>
            <person name="Lindquist E."/>
            <person name="Endo T."/>
            <person name="Hotta K."/>
            <person name="Inaba K."/>
        </authorList>
    </citation>
    <scope>NUCLEOTIDE SEQUENCE [LARGE SCALE GENOMIC DNA]</scope>
    <source>
        <strain evidence="3">wild type</strain>
    </source>
</reference>
<dbReference type="PANTHER" id="PTHR12299">
    <property type="entry name" value="HYALURONIC ACID-BINDING PROTEIN 4"/>
    <property type="match status" value="1"/>
</dbReference>
<evidence type="ECO:0000259" key="2">
    <source>
        <dbReference type="SMART" id="SM01233"/>
    </source>
</evidence>
<dbReference type="EMBL" id="EAAA01002677">
    <property type="status" value="NOT_ANNOTATED_CDS"/>
    <property type="molecule type" value="Genomic_DNA"/>
</dbReference>
<dbReference type="FunCoup" id="F6QLN4">
    <property type="interactions" value="119"/>
</dbReference>
<sequence length="311" mass="35106">PVKEGKTGGQKQNNQRAPRRQQTGDRKDNQVGDENRRPPRRRNDGPRRPPRERGEGDTFGEGRERRDRPERNERFRGGRGGYRGGNRGTYRNDGRDDRGKREFDRRSGSDRSGVRPTEKRDGGGPRNWGTPGNEIKEPTQTSFSEIEEPTEAVNLSSSNREKSEGEGEEEKEEEEQEVEMTLDEWKAAQVMKKQEFNIRKPGEGEDSAKWKGLKLLHPSARSNDNQEPGLQEDNSRRGVQSKPQVEVDIRFTDMPMRGGRGGRGGRGRGGYRGNDRRSGGNRQANKGYNARSSQLPPDVLNEAEFPTLPAA</sequence>
<evidence type="ECO:0000256" key="1">
    <source>
        <dbReference type="SAM" id="MobiDB-lite"/>
    </source>
</evidence>
<feature type="compositionally biased region" description="Basic and acidic residues" evidence="1">
    <location>
        <begin position="195"/>
        <end position="209"/>
    </location>
</feature>
<feature type="compositionally biased region" description="Gly residues" evidence="1">
    <location>
        <begin position="258"/>
        <end position="272"/>
    </location>
</feature>
<dbReference type="GO" id="GO:0005634">
    <property type="term" value="C:nucleus"/>
    <property type="evidence" value="ECO:0000318"/>
    <property type="project" value="GO_Central"/>
</dbReference>
<reference evidence="3" key="4">
    <citation type="submission" date="2025-09" db="UniProtKB">
        <authorList>
            <consortium name="Ensembl"/>
        </authorList>
    </citation>
    <scope>IDENTIFICATION</scope>
</reference>
<dbReference type="GO" id="GO:0005737">
    <property type="term" value="C:cytoplasm"/>
    <property type="evidence" value="ECO:0000318"/>
    <property type="project" value="GO_Central"/>
</dbReference>
<keyword evidence="4" id="KW-1185">Reference proteome</keyword>
<dbReference type="InterPro" id="IPR039764">
    <property type="entry name" value="HABP4/SERBP1-like"/>
</dbReference>
<dbReference type="GO" id="GO:0003723">
    <property type="term" value="F:RNA binding"/>
    <property type="evidence" value="ECO:0000318"/>
    <property type="project" value="GO_Central"/>
</dbReference>
<proteinExistence type="predicted"/>
<evidence type="ECO:0000313" key="4">
    <source>
        <dbReference type="Proteomes" id="UP000008144"/>
    </source>
</evidence>